<dbReference type="AlphaFoldDB" id="A0A4V3UT30"/>
<feature type="transmembrane region" description="Helical" evidence="7">
    <location>
        <begin position="184"/>
        <end position="203"/>
    </location>
</feature>
<keyword evidence="10" id="KW-1185">Reference proteome</keyword>
<dbReference type="EMBL" id="MWIO01000012">
    <property type="protein sequence ID" value="THD09061.1"/>
    <property type="molecule type" value="Genomic_DNA"/>
</dbReference>
<comment type="similarity">
    <text evidence="2">Belongs to the UPF0126 family.</text>
</comment>
<name>A0A4V3UT30_9GAMM</name>
<dbReference type="PANTHER" id="PTHR30506:SF3">
    <property type="entry name" value="UPF0126 INNER MEMBRANE PROTEIN YADS-RELATED"/>
    <property type="match status" value="1"/>
</dbReference>
<evidence type="ECO:0000256" key="2">
    <source>
        <dbReference type="ARBA" id="ARBA00008193"/>
    </source>
</evidence>
<feature type="transmembrane region" description="Helical" evidence="7">
    <location>
        <begin position="129"/>
        <end position="148"/>
    </location>
</feature>
<dbReference type="PANTHER" id="PTHR30506">
    <property type="entry name" value="INNER MEMBRANE PROTEIN"/>
    <property type="match status" value="1"/>
</dbReference>
<sequence length="216" mass="23360">MPTRRAGRVNEQMLFNLVDLAGTFAFAISGATAARRSNLDLFGILAIAFITACGGGIVRDLCIGAIPPAGLSDWRYLFTAVVAALLTIVAYPWVERLTYPVRLFDAMGLGLFAVYGAHKALLYGNNAEVAILLGVVTAVGGGMARDVLLARVSIVLEREIYASAALIGAALTVLGEYLDWPAVWATWLPIVVCFGLRFLSLHLHWNLPRFGRRDSH</sequence>
<accession>A0A4V3UT30</accession>
<gene>
    <name evidence="9" type="ORF">B1991_03335</name>
</gene>
<evidence type="ECO:0000256" key="1">
    <source>
        <dbReference type="ARBA" id="ARBA00004651"/>
    </source>
</evidence>
<dbReference type="GO" id="GO:0005886">
    <property type="term" value="C:plasma membrane"/>
    <property type="evidence" value="ECO:0007669"/>
    <property type="project" value="UniProtKB-SubCell"/>
</dbReference>
<proteinExistence type="inferred from homology"/>
<evidence type="ECO:0000256" key="7">
    <source>
        <dbReference type="SAM" id="Phobius"/>
    </source>
</evidence>
<evidence type="ECO:0000256" key="6">
    <source>
        <dbReference type="ARBA" id="ARBA00023136"/>
    </source>
</evidence>
<evidence type="ECO:0000256" key="4">
    <source>
        <dbReference type="ARBA" id="ARBA00022692"/>
    </source>
</evidence>
<feature type="transmembrane region" description="Helical" evidence="7">
    <location>
        <begin position="41"/>
        <end position="62"/>
    </location>
</feature>
<evidence type="ECO:0000256" key="5">
    <source>
        <dbReference type="ARBA" id="ARBA00022989"/>
    </source>
</evidence>
<organism evidence="9 10">
    <name type="scientific">Rhodanobacter lindaniclasticus</name>
    <dbReference type="NCBI Taxonomy" id="75310"/>
    <lineage>
        <taxon>Bacteria</taxon>
        <taxon>Pseudomonadati</taxon>
        <taxon>Pseudomonadota</taxon>
        <taxon>Gammaproteobacteria</taxon>
        <taxon>Lysobacterales</taxon>
        <taxon>Rhodanobacteraceae</taxon>
        <taxon>Rhodanobacter</taxon>
    </lineage>
</organism>
<feature type="transmembrane region" description="Helical" evidence="7">
    <location>
        <begin position="14"/>
        <end position="35"/>
    </location>
</feature>
<dbReference type="Proteomes" id="UP000306317">
    <property type="component" value="Unassembled WGS sequence"/>
</dbReference>
<reference evidence="9 10" key="1">
    <citation type="submission" date="2017-02" db="EMBL/GenBank/DDBJ databases">
        <title>Whole genome sequencing of Rhodanobacter lindaniclasticus DSM 17932.</title>
        <authorList>
            <person name="Kumar S."/>
            <person name="Patil P."/>
            <person name="Patil P.B."/>
        </authorList>
    </citation>
    <scope>NUCLEOTIDE SEQUENCE [LARGE SCALE GENOMIC DNA]</scope>
    <source>
        <strain evidence="9 10">DSM 17932</strain>
    </source>
</reference>
<comment type="subcellular location">
    <subcellularLocation>
        <location evidence="1">Cell membrane</location>
        <topology evidence="1">Multi-pass membrane protein</topology>
    </subcellularLocation>
</comment>
<evidence type="ECO:0000313" key="9">
    <source>
        <dbReference type="EMBL" id="THD09061.1"/>
    </source>
</evidence>
<feature type="transmembrane region" description="Helical" evidence="7">
    <location>
        <begin position="160"/>
        <end position="178"/>
    </location>
</feature>
<feature type="domain" description="Glycine transporter" evidence="8">
    <location>
        <begin position="103"/>
        <end position="174"/>
    </location>
</feature>
<dbReference type="InterPro" id="IPR005115">
    <property type="entry name" value="Gly_transporter"/>
</dbReference>
<evidence type="ECO:0000256" key="3">
    <source>
        <dbReference type="ARBA" id="ARBA00022475"/>
    </source>
</evidence>
<keyword evidence="6 7" id="KW-0472">Membrane</keyword>
<keyword evidence="3" id="KW-1003">Cell membrane</keyword>
<dbReference type="Pfam" id="PF03458">
    <property type="entry name" value="Gly_transporter"/>
    <property type="match status" value="2"/>
</dbReference>
<feature type="transmembrane region" description="Helical" evidence="7">
    <location>
        <begin position="74"/>
        <end position="94"/>
    </location>
</feature>
<evidence type="ECO:0000313" key="10">
    <source>
        <dbReference type="Proteomes" id="UP000306317"/>
    </source>
</evidence>
<comment type="caution">
    <text evidence="9">The sequence shown here is derived from an EMBL/GenBank/DDBJ whole genome shotgun (WGS) entry which is preliminary data.</text>
</comment>
<protein>
    <recommendedName>
        <fullName evidence="8">Glycine transporter domain-containing protein</fullName>
    </recommendedName>
</protein>
<feature type="domain" description="Glycine transporter" evidence="8">
    <location>
        <begin position="17"/>
        <end position="91"/>
    </location>
</feature>
<keyword evidence="5 7" id="KW-1133">Transmembrane helix</keyword>
<keyword evidence="4 7" id="KW-0812">Transmembrane</keyword>
<evidence type="ECO:0000259" key="8">
    <source>
        <dbReference type="Pfam" id="PF03458"/>
    </source>
</evidence>